<dbReference type="AlphaFoldDB" id="A0A517WAP4"/>
<organism evidence="1 2">
    <name type="scientific">Gimesia chilikensis</name>
    <dbReference type="NCBI Taxonomy" id="2605989"/>
    <lineage>
        <taxon>Bacteria</taxon>
        <taxon>Pseudomonadati</taxon>
        <taxon>Planctomycetota</taxon>
        <taxon>Planctomycetia</taxon>
        <taxon>Planctomycetales</taxon>
        <taxon>Planctomycetaceae</taxon>
        <taxon>Gimesia</taxon>
    </lineage>
</organism>
<proteinExistence type="predicted"/>
<protein>
    <submittedName>
        <fullName evidence="1">Uncharacterized protein</fullName>
    </submittedName>
</protein>
<gene>
    <name evidence="1" type="ORF">V6x_20320</name>
</gene>
<evidence type="ECO:0000313" key="2">
    <source>
        <dbReference type="Proteomes" id="UP000320722"/>
    </source>
</evidence>
<dbReference type="EMBL" id="CP036347">
    <property type="protein sequence ID" value="QDU02330.1"/>
    <property type="molecule type" value="Genomic_DNA"/>
</dbReference>
<evidence type="ECO:0000313" key="1">
    <source>
        <dbReference type="EMBL" id="QDU02330.1"/>
    </source>
</evidence>
<name>A0A517WAP4_9PLAN</name>
<accession>A0A517WAP4</accession>
<dbReference type="Proteomes" id="UP000320722">
    <property type="component" value="Chromosome"/>
</dbReference>
<reference evidence="1 2" key="1">
    <citation type="submission" date="2019-02" db="EMBL/GenBank/DDBJ databases">
        <title>Deep-cultivation of Planctomycetes and their phenomic and genomic characterization uncovers novel biology.</title>
        <authorList>
            <person name="Wiegand S."/>
            <person name="Jogler M."/>
            <person name="Boedeker C."/>
            <person name="Pinto D."/>
            <person name="Vollmers J."/>
            <person name="Rivas-Marin E."/>
            <person name="Kohn T."/>
            <person name="Peeters S.H."/>
            <person name="Heuer A."/>
            <person name="Rast P."/>
            <person name="Oberbeckmann S."/>
            <person name="Bunk B."/>
            <person name="Jeske O."/>
            <person name="Meyerdierks A."/>
            <person name="Storesund J.E."/>
            <person name="Kallscheuer N."/>
            <person name="Luecker S."/>
            <person name="Lage O.M."/>
            <person name="Pohl T."/>
            <person name="Merkel B.J."/>
            <person name="Hornburger P."/>
            <person name="Mueller R.-W."/>
            <person name="Bruemmer F."/>
            <person name="Labrenz M."/>
            <person name="Spormann A.M."/>
            <person name="Op den Camp H."/>
            <person name="Overmann J."/>
            <person name="Amann R."/>
            <person name="Jetten M.S.M."/>
            <person name="Mascher T."/>
            <person name="Medema M.H."/>
            <person name="Devos D.P."/>
            <person name="Kaster A.-K."/>
            <person name="Ovreas L."/>
            <person name="Rohde M."/>
            <person name="Galperin M.Y."/>
            <person name="Jogler C."/>
        </authorList>
    </citation>
    <scope>NUCLEOTIDE SEQUENCE [LARGE SCALE GENOMIC DNA]</scope>
    <source>
        <strain evidence="1 2">V6</strain>
    </source>
</reference>
<sequence>MNVTDCSFETLSGRFSALVRSWRGTVSPDHPCEPELLTISEQIQQEAELRFFVDGTKNLGHQVSTLTLIQRCIAQCDYRGHVRIIYADYNNPFLGCTAEKLALLFQGLDRDRMHASIFSIGSCVHVTFWPYHRRDELLQRVKFGFTGGADNMSVNYAAELNVDYFCRIQPYCWDDLPGQKEDVYYQSSCIECHDARRFYLVDALPEFASLVVNSPEPPPAEVSEQTWDWYQSAQDFDPQLRNRVRNAYFLQQRLQQADPPLIWPIYGLQHFREQTSFIALNCVSAACRLMKGSSKPVALASFTPEENLEETYRLLNALAIDMQRQDPELSSLSEAIQQELSTGEQGAVTDVSAPYLEEIRRELREWVESRGRLFVLPAFSSATGQYERISDAMQNSLPHLQKNDLLWVGLGPQPQEIFQFYYSQADIPGIIEGQASANYLLSNGIPFIQLIRKAHSFTNCYPLRPLNYDSSHVVKLLNGFAAWIRDRCPDLKASDLKEESVLAVDFLTGISEKSDRDDPVDAYFQRVKQSCQQPGNDKFLVSLIALSLLCSDQ</sequence>